<dbReference type="OrthoDB" id="1929172at2759"/>
<evidence type="ECO:0000256" key="8">
    <source>
        <dbReference type="RuleBase" id="RU003827"/>
    </source>
</evidence>
<dbReference type="EMBL" id="CAJNOR010001864">
    <property type="protein sequence ID" value="CAF1211738.1"/>
    <property type="molecule type" value="Genomic_DNA"/>
</dbReference>
<evidence type="ECO:0000313" key="14">
    <source>
        <dbReference type="EMBL" id="CAF1212071.1"/>
    </source>
</evidence>
<evidence type="ECO:0000256" key="2">
    <source>
        <dbReference type="ARBA" id="ARBA00007104"/>
    </source>
</evidence>
<comment type="caution">
    <text evidence="12">The sequence shown here is derived from an EMBL/GenBank/DDBJ whole genome shotgun (WGS) entry which is preliminary data.</text>
</comment>
<dbReference type="PANTHER" id="PTHR22811">
    <property type="entry name" value="TRANSMEMBRANE EMP24 DOMAIN-CONTAINING PROTEIN"/>
    <property type="match status" value="1"/>
</dbReference>
<evidence type="ECO:0000259" key="11">
    <source>
        <dbReference type="PROSITE" id="PS50866"/>
    </source>
</evidence>
<dbReference type="SUPFAM" id="SSF101576">
    <property type="entry name" value="Supernatant protein factor (SPF), C-terminal domain"/>
    <property type="match status" value="1"/>
</dbReference>
<sequence length="209" mass="23830">MAWKSLLACSLLLLLTIKSTLAYYVLVDAHSEECYFEKLTSGTKLLLTFEVIEGGFLDIDVRITGPDQKEVYRGDRESSGKTTFSAHMDGTYTLCFSNRMSTMTPKMVMFEIDIGDAPKLDMNAGGTADNVTLHHNKLEELVAELSASLNNIKHEQEFMEVRERIHRAINDNTNSRVVMWSCFEAFILLAMAFGQVYYLKRFFEVRRVV</sequence>
<feature type="transmembrane region" description="Helical" evidence="9">
    <location>
        <begin position="177"/>
        <end position="199"/>
    </location>
</feature>
<evidence type="ECO:0000256" key="1">
    <source>
        <dbReference type="ARBA" id="ARBA00004479"/>
    </source>
</evidence>
<evidence type="ECO:0000313" key="15">
    <source>
        <dbReference type="Proteomes" id="UP000663828"/>
    </source>
</evidence>
<keyword evidence="15" id="KW-1185">Reference proteome</keyword>
<feature type="chain" id="PRO_5035597564" description="GOLD domain-containing protein" evidence="10">
    <location>
        <begin position="23"/>
        <end position="209"/>
    </location>
</feature>
<reference evidence="12" key="1">
    <citation type="submission" date="2021-02" db="EMBL/GenBank/DDBJ databases">
        <authorList>
            <person name="Nowell W R."/>
        </authorList>
    </citation>
    <scope>NUCLEOTIDE SEQUENCE</scope>
</reference>
<evidence type="ECO:0000256" key="6">
    <source>
        <dbReference type="ARBA" id="ARBA00023136"/>
    </source>
</evidence>
<dbReference type="GO" id="GO:0012505">
    <property type="term" value="C:endomembrane system"/>
    <property type="evidence" value="ECO:0007669"/>
    <property type="project" value="UniProtKB-SubCell"/>
</dbReference>
<evidence type="ECO:0000256" key="3">
    <source>
        <dbReference type="ARBA" id="ARBA00022692"/>
    </source>
</evidence>
<dbReference type="InterPro" id="IPR015720">
    <property type="entry name" value="Emp24-like"/>
</dbReference>
<dbReference type="Proteomes" id="UP000663828">
    <property type="component" value="Unassembled WGS sequence"/>
</dbReference>
<organism evidence="12 16">
    <name type="scientific">Adineta ricciae</name>
    <name type="common">Rotifer</name>
    <dbReference type="NCBI Taxonomy" id="249248"/>
    <lineage>
        <taxon>Eukaryota</taxon>
        <taxon>Metazoa</taxon>
        <taxon>Spiralia</taxon>
        <taxon>Gnathifera</taxon>
        <taxon>Rotifera</taxon>
        <taxon>Eurotatoria</taxon>
        <taxon>Bdelloidea</taxon>
        <taxon>Adinetida</taxon>
        <taxon>Adinetidae</taxon>
        <taxon>Adineta</taxon>
    </lineage>
</organism>
<evidence type="ECO:0000256" key="9">
    <source>
        <dbReference type="SAM" id="Phobius"/>
    </source>
</evidence>
<proteinExistence type="inferred from homology"/>
<evidence type="ECO:0000256" key="10">
    <source>
        <dbReference type="SAM" id="SignalP"/>
    </source>
</evidence>
<dbReference type="PROSITE" id="PS50866">
    <property type="entry name" value="GOLD"/>
    <property type="match status" value="1"/>
</dbReference>
<dbReference type="Pfam" id="PF01105">
    <property type="entry name" value="EMP24_GP25L"/>
    <property type="match status" value="1"/>
</dbReference>
<dbReference type="Proteomes" id="UP000663852">
    <property type="component" value="Unassembled WGS sequence"/>
</dbReference>
<evidence type="ECO:0000256" key="7">
    <source>
        <dbReference type="ARBA" id="ARBA00037847"/>
    </source>
</evidence>
<feature type="domain" description="GOLD" evidence="11">
    <location>
        <begin position="32"/>
        <end position="114"/>
    </location>
</feature>
<comment type="subcellular location">
    <subcellularLocation>
        <location evidence="7">Endomembrane system</location>
        <topology evidence="7">Single-pass membrane protein</topology>
    </subcellularLocation>
    <subcellularLocation>
        <location evidence="1 8">Membrane</location>
        <topology evidence="1 8">Single-pass type I membrane protein</topology>
    </subcellularLocation>
</comment>
<evidence type="ECO:0000313" key="16">
    <source>
        <dbReference type="Proteomes" id="UP000663852"/>
    </source>
</evidence>
<feature type="signal peptide" evidence="10">
    <location>
        <begin position="1"/>
        <end position="22"/>
    </location>
</feature>
<dbReference type="EMBL" id="CAJNOJ010000008">
    <property type="protein sequence ID" value="CAF0772956.1"/>
    <property type="molecule type" value="Genomic_DNA"/>
</dbReference>
<dbReference type="InterPro" id="IPR036598">
    <property type="entry name" value="GOLD_dom_sf"/>
</dbReference>
<evidence type="ECO:0000313" key="12">
    <source>
        <dbReference type="EMBL" id="CAF0772956.1"/>
    </source>
</evidence>
<gene>
    <name evidence="12" type="ORF">EDS130_LOCUS3417</name>
    <name evidence="13" type="ORF">XAT740_LOCUS24229</name>
    <name evidence="14" type="ORF">XAT740_LOCUS24246</name>
</gene>
<keyword evidence="5 9" id="KW-1133">Transmembrane helix</keyword>
<dbReference type="SMART" id="SM01190">
    <property type="entry name" value="EMP24_GP25L"/>
    <property type="match status" value="1"/>
</dbReference>
<keyword evidence="4 10" id="KW-0732">Signal</keyword>
<evidence type="ECO:0000256" key="5">
    <source>
        <dbReference type="ARBA" id="ARBA00022989"/>
    </source>
</evidence>
<dbReference type="GO" id="GO:0016020">
    <property type="term" value="C:membrane"/>
    <property type="evidence" value="ECO:0007669"/>
    <property type="project" value="UniProtKB-SubCell"/>
</dbReference>
<dbReference type="EMBL" id="CAJNOR010001866">
    <property type="protein sequence ID" value="CAF1212071.1"/>
    <property type="molecule type" value="Genomic_DNA"/>
</dbReference>
<name>A0A813QYR8_ADIRI</name>
<dbReference type="InterPro" id="IPR009038">
    <property type="entry name" value="GOLD_dom"/>
</dbReference>
<dbReference type="AlphaFoldDB" id="A0A813QYR8"/>
<comment type="similarity">
    <text evidence="2 8">Belongs to the EMP24/GP25L family.</text>
</comment>
<accession>A0A813QYR8</accession>
<keyword evidence="6 9" id="KW-0472">Membrane</keyword>
<evidence type="ECO:0000256" key="4">
    <source>
        <dbReference type="ARBA" id="ARBA00022729"/>
    </source>
</evidence>
<keyword evidence="3 8" id="KW-0812">Transmembrane</keyword>
<evidence type="ECO:0000313" key="13">
    <source>
        <dbReference type="EMBL" id="CAF1211738.1"/>
    </source>
</evidence>
<protein>
    <recommendedName>
        <fullName evidence="11">GOLD domain-containing protein</fullName>
    </recommendedName>
</protein>